<accession>A0A0F9WI55</accession>
<sequence>MTMLPRFGQNIVQQPPPNPGSDIPICFGDGDEFCWVWDTSDPDANLLMGGLPVGGAVNVPVVAIGIGIVGQNLGLFDGIVDAQYAVVDRDFDSAVMLGFIDDDAPAIQFAGSSNGLMVAFGAGAPPADNGLHLWFGTAGVVAARADSGLILEHLFQGLGRTVTILGPNTETQQGFIFADEDSNIAAGIFYSHADDRMAFRIGGVFRALWTAGALAFQEATMISTTAGDLTLSPAGSVDIDSNNLTTVSAIVGMAGGSLLLLANASATDPVAQRVIIRSLDTVGNTRLTVAYAEPTATETTPFWAQRADITLPVAAALDANFLTFRWTPADDVVTVFVNDGGVIRSIAIGTVV</sequence>
<reference evidence="1" key="1">
    <citation type="journal article" date="2015" name="Nature">
        <title>Complex archaea that bridge the gap between prokaryotes and eukaryotes.</title>
        <authorList>
            <person name="Spang A."/>
            <person name="Saw J.H."/>
            <person name="Jorgensen S.L."/>
            <person name="Zaremba-Niedzwiedzka K."/>
            <person name="Martijn J."/>
            <person name="Lind A.E."/>
            <person name="van Eijk R."/>
            <person name="Schleper C."/>
            <person name="Guy L."/>
            <person name="Ettema T.J."/>
        </authorList>
    </citation>
    <scope>NUCLEOTIDE SEQUENCE</scope>
</reference>
<dbReference type="EMBL" id="LAZR01000268">
    <property type="protein sequence ID" value="KKN78103.1"/>
    <property type="molecule type" value="Genomic_DNA"/>
</dbReference>
<name>A0A0F9WI55_9ZZZZ</name>
<gene>
    <name evidence="1" type="ORF">LCGC14_0353300</name>
</gene>
<organism evidence="1">
    <name type="scientific">marine sediment metagenome</name>
    <dbReference type="NCBI Taxonomy" id="412755"/>
    <lineage>
        <taxon>unclassified sequences</taxon>
        <taxon>metagenomes</taxon>
        <taxon>ecological metagenomes</taxon>
    </lineage>
</organism>
<protein>
    <submittedName>
        <fullName evidence="1">Uncharacterized protein</fullName>
    </submittedName>
</protein>
<evidence type="ECO:0000313" key="1">
    <source>
        <dbReference type="EMBL" id="KKN78103.1"/>
    </source>
</evidence>
<proteinExistence type="predicted"/>
<comment type="caution">
    <text evidence="1">The sequence shown here is derived from an EMBL/GenBank/DDBJ whole genome shotgun (WGS) entry which is preliminary data.</text>
</comment>
<dbReference type="AlphaFoldDB" id="A0A0F9WI55"/>